<dbReference type="PANTHER" id="PTHR24177">
    <property type="entry name" value="CASKIN"/>
    <property type="match status" value="1"/>
</dbReference>
<keyword evidence="1" id="KW-0812">Transmembrane</keyword>
<dbReference type="InterPro" id="IPR036770">
    <property type="entry name" value="Ankyrin_rpt-contain_sf"/>
</dbReference>
<dbReference type="PANTHER" id="PTHR24177:SF292">
    <property type="entry name" value="ANKYRIN REPEAT FAMILY PROTEIN-RELATED"/>
    <property type="match status" value="1"/>
</dbReference>
<dbReference type="EMBL" id="JAXUIC010000011">
    <property type="protein sequence ID" value="KAK4564375.1"/>
    <property type="molecule type" value="Genomic_DNA"/>
</dbReference>
<dbReference type="Proteomes" id="UP001324115">
    <property type="component" value="Unassembled WGS sequence"/>
</dbReference>
<dbReference type="SUPFAM" id="SSF48403">
    <property type="entry name" value="Ankyrin repeat"/>
    <property type="match status" value="1"/>
</dbReference>
<protein>
    <recommendedName>
        <fullName evidence="2">PGG domain-containing protein</fullName>
    </recommendedName>
</protein>
<feature type="transmembrane region" description="Helical" evidence="1">
    <location>
        <begin position="171"/>
        <end position="190"/>
    </location>
</feature>
<feature type="transmembrane region" description="Helical" evidence="1">
    <location>
        <begin position="286"/>
        <end position="306"/>
    </location>
</feature>
<dbReference type="Pfam" id="PF13962">
    <property type="entry name" value="PGG"/>
    <property type="match status" value="1"/>
</dbReference>
<dbReference type="InterPro" id="IPR026961">
    <property type="entry name" value="PGG_dom"/>
</dbReference>
<organism evidence="3 4">
    <name type="scientific">Quercus rubra</name>
    <name type="common">Northern red oak</name>
    <name type="synonym">Quercus borealis</name>
    <dbReference type="NCBI Taxonomy" id="3512"/>
    <lineage>
        <taxon>Eukaryota</taxon>
        <taxon>Viridiplantae</taxon>
        <taxon>Streptophyta</taxon>
        <taxon>Embryophyta</taxon>
        <taxon>Tracheophyta</taxon>
        <taxon>Spermatophyta</taxon>
        <taxon>Magnoliopsida</taxon>
        <taxon>eudicotyledons</taxon>
        <taxon>Gunneridae</taxon>
        <taxon>Pentapetalae</taxon>
        <taxon>rosids</taxon>
        <taxon>fabids</taxon>
        <taxon>Fagales</taxon>
        <taxon>Fagaceae</taxon>
        <taxon>Quercus</taxon>
    </lineage>
</organism>
<dbReference type="Gene3D" id="1.25.40.20">
    <property type="entry name" value="Ankyrin repeat-containing domain"/>
    <property type="match status" value="1"/>
</dbReference>
<keyword evidence="1" id="KW-1133">Transmembrane helix</keyword>
<evidence type="ECO:0000259" key="2">
    <source>
        <dbReference type="Pfam" id="PF13962"/>
    </source>
</evidence>
<gene>
    <name evidence="3" type="ORF">RGQ29_006445</name>
</gene>
<feature type="transmembrane region" description="Helical" evidence="1">
    <location>
        <begin position="257"/>
        <end position="280"/>
    </location>
</feature>
<evidence type="ECO:0000313" key="4">
    <source>
        <dbReference type="Proteomes" id="UP001324115"/>
    </source>
</evidence>
<accession>A0AAN7E6X7</accession>
<proteinExistence type="predicted"/>
<reference evidence="3 4" key="1">
    <citation type="journal article" date="2023" name="G3 (Bethesda)">
        <title>A haplotype-resolved chromosome-scale genome for Quercus rubra L. provides insights into the genetics of adaptive traits for red oak species.</title>
        <authorList>
            <person name="Kapoor B."/>
            <person name="Jenkins J."/>
            <person name="Schmutz J."/>
            <person name="Zhebentyayeva T."/>
            <person name="Kuelheim C."/>
            <person name="Coggeshall M."/>
            <person name="Heim C."/>
            <person name="Lasky J.R."/>
            <person name="Leites L."/>
            <person name="Islam-Faridi N."/>
            <person name="Romero-Severson J."/>
            <person name="DeLeo V.L."/>
            <person name="Lucas S.M."/>
            <person name="Lazic D."/>
            <person name="Gailing O."/>
            <person name="Carlson J."/>
            <person name="Staton M."/>
        </authorList>
    </citation>
    <scope>NUCLEOTIDE SEQUENCE [LARGE SCALE GENOMIC DNA]</scope>
    <source>
        <strain evidence="3">Pseudo-F2</strain>
    </source>
</reference>
<comment type="caution">
    <text evidence="3">The sequence shown here is derived from an EMBL/GenBank/DDBJ whole genome shotgun (WGS) entry which is preliminary data.</text>
</comment>
<name>A0AAN7E6X7_QUERU</name>
<feature type="domain" description="PGG" evidence="2">
    <location>
        <begin position="164"/>
        <end position="278"/>
    </location>
</feature>
<sequence>MVTRVWIAVQQFKGNRFSNIFLRTPLFDAAEFGNAEFLIILIRTYPDLIWTTNNFHRSLFHIAVINRQESVYKLIHEMGDIKEIILTYVDAYKQNILHLTGKLAPKARLNLVPGAALQMQRELLWFKEVEKIVPPSYPKMRDNKNRTPWELFTKEHKKLRREGEKWMKDTVNFYIIVATLITGVVFAAAFTVPGGSNQDTGIPIFLKSIWFRVFFISDAIALVSSSTSILMFLSILTSHFKEMDFLVSLPAKLELGVSALFISIAGMLVAFSATCCLVFKSEMASLQIVIIALASVPIILFVRIHYQFWVDIIRSTYSSRFLFGPLNDPFELKKEGFELRRKGGVEGSK</sequence>
<evidence type="ECO:0000313" key="3">
    <source>
        <dbReference type="EMBL" id="KAK4564375.1"/>
    </source>
</evidence>
<dbReference type="AlphaFoldDB" id="A0AAN7E6X7"/>
<evidence type="ECO:0000256" key="1">
    <source>
        <dbReference type="SAM" id="Phobius"/>
    </source>
</evidence>
<feature type="transmembrane region" description="Helical" evidence="1">
    <location>
        <begin position="210"/>
        <end position="236"/>
    </location>
</feature>
<keyword evidence="1" id="KW-0472">Membrane</keyword>
<dbReference type="GO" id="GO:0016020">
    <property type="term" value="C:membrane"/>
    <property type="evidence" value="ECO:0007669"/>
    <property type="project" value="TreeGrafter"/>
</dbReference>
<keyword evidence="4" id="KW-1185">Reference proteome</keyword>